<protein>
    <submittedName>
        <fullName evidence="1">Uncharacterized protein</fullName>
    </submittedName>
</protein>
<organism evidence="1 2">
    <name type="scientific">Caerostris extrusa</name>
    <name type="common">Bark spider</name>
    <name type="synonym">Caerostris bankana</name>
    <dbReference type="NCBI Taxonomy" id="172846"/>
    <lineage>
        <taxon>Eukaryota</taxon>
        <taxon>Metazoa</taxon>
        <taxon>Ecdysozoa</taxon>
        <taxon>Arthropoda</taxon>
        <taxon>Chelicerata</taxon>
        <taxon>Arachnida</taxon>
        <taxon>Araneae</taxon>
        <taxon>Araneomorphae</taxon>
        <taxon>Entelegynae</taxon>
        <taxon>Araneoidea</taxon>
        <taxon>Araneidae</taxon>
        <taxon>Caerostris</taxon>
    </lineage>
</organism>
<accession>A0AAV4NF17</accession>
<proteinExistence type="predicted"/>
<evidence type="ECO:0000313" key="2">
    <source>
        <dbReference type="Proteomes" id="UP001054945"/>
    </source>
</evidence>
<sequence>MRRANRAQNRKRKKQLFLSKRTDRRVLTTDPIEPTSPTKLTTAGFPAVALCSWVEYNYLRRRVRRLPKVVAPSSGDSGRFAGLSGYGDYGESTLLRIFFVLIGSAY</sequence>
<dbReference type="Proteomes" id="UP001054945">
    <property type="component" value="Unassembled WGS sequence"/>
</dbReference>
<dbReference type="AlphaFoldDB" id="A0AAV4NF17"/>
<reference evidence="1 2" key="1">
    <citation type="submission" date="2021-06" db="EMBL/GenBank/DDBJ databases">
        <title>Caerostris extrusa draft genome.</title>
        <authorList>
            <person name="Kono N."/>
            <person name="Arakawa K."/>
        </authorList>
    </citation>
    <scope>NUCLEOTIDE SEQUENCE [LARGE SCALE GENOMIC DNA]</scope>
</reference>
<keyword evidence="2" id="KW-1185">Reference proteome</keyword>
<dbReference type="EMBL" id="BPLR01003326">
    <property type="protein sequence ID" value="GIX83365.1"/>
    <property type="molecule type" value="Genomic_DNA"/>
</dbReference>
<comment type="caution">
    <text evidence="1">The sequence shown here is derived from an EMBL/GenBank/DDBJ whole genome shotgun (WGS) entry which is preliminary data.</text>
</comment>
<evidence type="ECO:0000313" key="1">
    <source>
        <dbReference type="EMBL" id="GIX83365.1"/>
    </source>
</evidence>
<name>A0AAV4NF17_CAEEX</name>
<gene>
    <name evidence="1" type="ORF">CEXT_683581</name>
</gene>